<accession>A0A3B3RD37</accession>
<reference evidence="1" key="1">
    <citation type="submission" date="2025-08" db="UniProtKB">
        <authorList>
            <consortium name="Ensembl"/>
        </authorList>
    </citation>
    <scope>IDENTIFICATION</scope>
</reference>
<sequence>MVKSCRKSELSFYRLPKSKERRSKLIAAILRNNWNPSPGMWICHLTQYLSMCLSVVIKLKSPSVPNT</sequence>
<organism evidence="1 2">
    <name type="scientific">Paramormyrops kingsleyae</name>
    <dbReference type="NCBI Taxonomy" id="1676925"/>
    <lineage>
        <taxon>Eukaryota</taxon>
        <taxon>Metazoa</taxon>
        <taxon>Chordata</taxon>
        <taxon>Craniata</taxon>
        <taxon>Vertebrata</taxon>
        <taxon>Euteleostomi</taxon>
        <taxon>Actinopterygii</taxon>
        <taxon>Neopterygii</taxon>
        <taxon>Teleostei</taxon>
        <taxon>Osteoglossocephala</taxon>
        <taxon>Osteoglossomorpha</taxon>
        <taxon>Osteoglossiformes</taxon>
        <taxon>Mormyridae</taxon>
        <taxon>Paramormyrops</taxon>
    </lineage>
</organism>
<name>A0A3B3RD37_9TELE</name>
<dbReference type="Proteomes" id="UP000261540">
    <property type="component" value="Unplaced"/>
</dbReference>
<evidence type="ECO:0000313" key="2">
    <source>
        <dbReference type="Proteomes" id="UP000261540"/>
    </source>
</evidence>
<evidence type="ECO:0000313" key="1">
    <source>
        <dbReference type="Ensembl" id="ENSPKIP00000016557.1"/>
    </source>
</evidence>
<dbReference type="AlphaFoldDB" id="A0A3B3RD37"/>
<dbReference type="Ensembl" id="ENSPKIT00000041052.1">
    <property type="protein sequence ID" value="ENSPKIP00000016557.1"/>
    <property type="gene ID" value="ENSPKIG00000002831.1"/>
</dbReference>
<reference evidence="1" key="2">
    <citation type="submission" date="2025-09" db="UniProtKB">
        <authorList>
            <consortium name="Ensembl"/>
        </authorList>
    </citation>
    <scope>IDENTIFICATION</scope>
</reference>
<keyword evidence="2" id="KW-1185">Reference proteome</keyword>
<proteinExistence type="predicted"/>
<protein>
    <submittedName>
        <fullName evidence="1">Uncharacterized protein</fullName>
    </submittedName>
</protein>